<reference evidence="2" key="1">
    <citation type="journal article" date="2023" name="Mol. Biol. Evol.">
        <title>Third-Generation Sequencing Reveals the Adaptive Role of the Epigenome in Three Deep-Sea Polychaetes.</title>
        <authorList>
            <person name="Perez M."/>
            <person name="Aroh O."/>
            <person name="Sun Y."/>
            <person name="Lan Y."/>
            <person name="Juniper S.K."/>
            <person name="Young C.R."/>
            <person name="Angers B."/>
            <person name="Qian P.Y."/>
        </authorList>
    </citation>
    <scope>NUCLEOTIDE SEQUENCE</scope>
    <source>
        <strain evidence="2">P08H-3</strain>
    </source>
</reference>
<evidence type="ECO:0008006" key="4">
    <source>
        <dbReference type="Google" id="ProtNLM"/>
    </source>
</evidence>
<dbReference type="GO" id="GO:0001223">
    <property type="term" value="F:transcription coactivator binding"/>
    <property type="evidence" value="ECO:0007669"/>
    <property type="project" value="TreeGrafter"/>
</dbReference>
<evidence type="ECO:0000313" key="2">
    <source>
        <dbReference type="EMBL" id="KAK2151310.1"/>
    </source>
</evidence>
<protein>
    <recommendedName>
        <fullName evidence="4">Transcription cofactor vestigial-like protein 4</fullName>
    </recommendedName>
</protein>
<accession>A0AAD9JF93</accession>
<dbReference type="EMBL" id="JAODUP010000367">
    <property type="protein sequence ID" value="KAK2151310.1"/>
    <property type="molecule type" value="Genomic_DNA"/>
</dbReference>
<evidence type="ECO:0000313" key="3">
    <source>
        <dbReference type="Proteomes" id="UP001208570"/>
    </source>
</evidence>
<feature type="compositionally biased region" description="Low complexity" evidence="1">
    <location>
        <begin position="167"/>
        <end position="209"/>
    </location>
</feature>
<dbReference type="PANTHER" id="PTHR17604">
    <property type="entry name" value="TRANSCRIPTION COFACTOR VESTIGIAL-LIKE PROTEIN 4"/>
    <property type="match status" value="1"/>
</dbReference>
<comment type="caution">
    <text evidence="2">The sequence shown here is derived from an EMBL/GenBank/DDBJ whole genome shotgun (WGS) entry which is preliminary data.</text>
</comment>
<dbReference type="InterPro" id="IPR028184">
    <property type="entry name" value="VGLL4"/>
</dbReference>
<dbReference type="InterPro" id="IPR006627">
    <property type="entry name" value="TDU_repeat"/>
</dbReference>
<proteinExistence type="predicted"/>
<dbReference type="AlphaFoldDB" id="A0AAD9JF93"/>
<organism evidence="2 3">
    <name type="scientific">Paralvinella palmiformis</name>
    <dbReference type="NCBI Taxonomy" id="53620"/>
    <lineage>
        <taxon>Eukaryota</taxon>
        <taxon>Metazoa</taxon>
        <taxon>Spiralia</taxon>
        <taxon>Lophotrochozoa</taxon>
        <taxon>Annelida</taxon>
        <taxon>Polychaeta</taxon>
        <taxon>Sedentaria</taxon>
        <taxon>Canalipalpata</taxon>
        <taxon>Terebellida</taxon>
        <taxon>Terebelliformia</taxon>
        <taxon>Alvinellidae</taxon>
        <taxon>Paralvinella</taxon>
    </lineage>
</organism>
<sequence length="367" mass="39673">MDTPLYVLSTAASMVESVDVAKCQNRDEALLKPNTKEQCSSTKTVMMATTCPVSDHYQDCGEQTSDLTTNSGSLHNIPDNRRKCAGTQTSFSSFTTSPYGMPEKYVKMESANMAWHAGQKASIASSPSPPGYYQHHNTIATGRQHYGYGPSDDADMDCDMPLNLTKSSSSHQSNNNNGTTALSSPSSSPSSSSPSSPISLSSRQSLLSSCHPSATRNTESAQSVRLSVIIRNQPIHRQGSDSLQTPGNGIRDGRMSGSCDDPEIEEHFRRSLGTKYQSYMSNCASPRNGETAETFTSNTSNISITGNVDDHFAKSLGETWTQLNAQKQSSLTGTVDDHFAKALGDTWYKIKAKVETESRPSPSVVHL</sequence>
<feature type="compositionally biased region" description="Polar residues" evidence="1">
    <location>
        <begin position="210"/>
        <end position="225"/>
    </location>
</feature>
<gene>
    <name evidence="2" type="ORF">LSH36_367g00021</name>
</gene>
<dbReference type="GO" id="GO:0045892">
    <property type="term" value="P:negative regulation of DNA-templated transcription"/>
    <property type="evidence" value="ECO:0007669"/>
    <property type="project" value="TreeGrafter"/>
</dbReference>
<evidence type="ECO:0000256" key="1">
    <source>
        <dbReference type="SAM" id="MobiDB-lite"/>
    </source>
</evidence>
<name>A0AAD9JF93_9ANNE</name>
<dbReference type="PANTHER" id="PTHR17604:SF7">
    <property type="entry name" value="TONDU-DOMAIN-CONTAINING GROWTH INHIBITOR, ISOFORM A"/>
    <property type="match status" value="1"/>
</dbReference>
<feature type="region of interest" description="Disordered" evidence="1">
    <location>
        <begin position="143"/>
        <end position="261"/>
    </location>
</feature>
<keyword evidence="3" id="KW-1185">Reference proteome</keyword>
<dbReference type="SMART" id="SM00711">
    <property type="entry name" value="TDU"/>
    <property type="match status" value="3"/>
</dbReference>
<dbReference type="Proteomes" id="UP001208570">
    <property type="component" value="Unassembled WGS sequence"/>
</dbReference>